<name>A0A0B5A045_9CAUD</name>
<dbReference type="Proteomes" id="UP000031718">
    <property type="component" value="Segment"/>
</dbReference>
<dbReference type="EMBL" id="KP027195">
    <property type="protein sequence ID" value="AJD82218.1"/>
    <property type="molecule type" value="Genomic_DNA"/>
</dbReference>
<evidence type="ECO:0000313" key="1">
    <source>
        <dbReference type="EMBL" id="AJD82218.1"/>
    </source>
</evidence>
<reference evidence="1 2" key="1">
    <citation type="submission" date="2014-10" db="EMBL/GenBank/DDBJ databases">
        <authorList>
            <person name="Mackenzie J."/>
            <person name="Lekholoane M."/>
            <person name="Leqhaoe R."/>
            <person name="Mcunu Z."/>
            <person name="Mzobe Z."/>
            <person name="Rodel H."/>
            <person name="Seagreen C."/>
            <person name="Mazeka N."/>
            <person name="Larsen M.H."/>
            <person name="Rubin E.J."/>
            <person name="Russell D.A."/>
            <person name="Guerrero C.A."/>
            <person name="Bowman C.A."/>
            <person name="Jacobs-Sera D."/>
            <person name="Hendrix R.W."/>
            <person name="Hatfull G.F."/>
        </authorList>
    </citation>
    <scope>NUCLEOTIDE SEQUENCE [LARGE SCALE GENOMIC DNA]</scope>
</reference>
<organism evidence="1 2">
    <name type="scientific">Mycobacterium phage Cosmo</name>
    <dbReference type="NCBI Taxonomy" id="1567467"/>
    <lineage>
        <taxon>Viruses</taxon>
        <taxon>Duplodnaviria</taxon>
        <taxon>Heunggongvirae</taxon>
        <taxon>Uroviricota</taxon>
        <taxon>Caudoviricetes</taxon>
        <taxon>Vilmaviridae</taxon>
        <taxon>Wildcatvirus</taxon>
        <taxon>Wildcatvirus wildcat</taxon>
        <taxon>Mycobacterium virus Wildcat</taxon>
    </lineage>
</organism>
<sequence>MKNMIVKRVRAGLYDVTTPSHYFRIEHKQSPADWGSEWLWYITDMEGQLQFDPVYTKRDALQDISDFYAH</sequence>
<evidence type="ECO:0000313" key="2">
    <source>
        <dbReference type="Proteomes" id="UP000031718"/>
    </source>
</evidence>
<protein>
    <submittedName>
        <fullName evidence="1">Uncharacterized protein</fullName>
    </submittedName>
</protein>
<accession>A0A0B5A045</accession>
<gene>
    <name evidence="1" type="primary">171</name>
    <name evidence="1" type="ORF">COSMO_171</name>
</gene>
<proteinExistence type="predicted"/>